<dbReference type="OrthoDB" id="9798763at2"/>
<name>A0A1M7Z9N8_9HYPH</name>
<feature type="chain" id="PRO_5013020458" description="Oxidoreductase molybdopterin-binding domain-containing protein" evidence="1">
    <location>
        <begin position="22"/>
        <end position="162"/>
    </location>
</feature>
<feature type="signal peptide" evidence="1">
    <location>
        <begin position="1"/>
        <end position="21"/>
    </location>
</feature>
<dbReference type="EMBL" id="FRXO01000001">
    <property type="protein sequence ID" value="SHO61605.1"/>
    <property type="molecule type" value="Genomic_DNA"/>
</dbReference>
<evidence type="ECO:0000313" key="3">
    <source>
        <dbReference type="Proteomes" id="UP000186406"/>
    </source>
</evidence>
<evidence type="ECO:0000256" key="1">
    <source>
        <dbReference type="SAM" id="SignalP"/>
    </source>
</evidence>
<keyword evidence="3" id="KW-1185">Reference proteome</keyword>
<accession>A0A1M7Z9N8</accession>
<gene>
    <name evidence="2" type="ORF">SAMN02745172_00828</name>
</gene>
<dbReference type="InterPro" id="IPR036374">
    <property type="entry name" value="OxRdtase_Mopterin-bd_sf"/>
</dbReference>
<keyword evidence="1" id="KW-0732">Signal</keyword>
<proteinExistence type="predicted"/>
<dbReference type="Proteomes" id="UP000186406">
    <property type="component" value="Unassembled WGS sequence"/>
</dbReference>
<protein>
    <recommendedName>
        <fullName evidence="4">Oxidoreductase molybdopterin-binding domain-containing protein</fullName>
    </recommendedName>
</protein>
<evidence type="ECO:0000313" key="2">
    <source>
        <dbReference type="EMBL" id="SHO61605.1"/>
    </source>
</evidence>
<reference evidence="2 3" key="1">
    <citation type="submission" date="2016-12" db="EMBL/GenBank/DDBJ databases">
        <authorList>
            <person name="Song W.-J."/>
            <person name="Kurnit D.M."/>
        </authorList>
    </citation>
    <scope>NUCLEOTIDE SEQUENCE [LARGE SCALE GENOMIC DNA]</scope>
    <source>
        <strain evidence="2 3">DSM 19599</strain>
    </source>
</reference>
<organism evidence="2 3">
    <name type="scientific">Pseudoxanthobacter soli DSM 19599</name>
    <dbReference type="NCBI Taxonomy" id="1123029"/>
    <lineage>
        <taxon>Bacteria</taxon>
        <taxon>Pseudomonadati</taxon>
        <taxon>Pseudomonadota</taxon>
        <taxon>Alphaproteobacteria</taxon>
        <taxon>Hyphomicrobiales</taxon>
        <taxon>Segnochrobactraceae</taxon>
        <taxon>Pseudoxanthobacter</taxon>
    </lineage>
</organism>
<dbReference type="RefSeq" id="WP_139282397.1">
    <property type="nucleotide sequence ID" value="NZ_FRXO01000001.1"/>
</dbReference>
<sequence length="162" mass="18118">MTFIIRLACLFAIVFAWTANASSQEITLEWATADGQLLQSETLDMAAFEALPQTTVQTETPWTSGVQTFTGVLLSALAERGGRPVREARLVALNDYSATVPAADWKAYGIVIASRHNGALMRIRDKGPFWAIYPIHDFSKLDQQIYHARMVWQIKSILFIVE</sequence>
<dbReference type="AlphaFoldDB" id="A0A1M7Z9N8"/>
<dbReference type="STRING" id="1123029.SAMN02745172_00828"/>
<evidence type="ECO:0008006" key="4">
    <source>
        <dbReference type="Google" id="ProtNLM"/>
    </source>
</evidence>
<dbReference type="SUPFAM" id="SSF56524">
    <property type="entry name" value="Oxidoreductase molybdopterin-binding domain"/>
    <property type="match status" value="1"/>
</dbReference>